<dbReference type="GO" id="GO:0006015">
    <property type="term" value="P:5-phosphoribose 1-diphosphate biosynthetic process"/>
    <property type="evidence" value="ECO:0007669"/>
    <property type="project" value="TreeGrafter"/>
</dbReference>
<dbReference type="Pfam" id="PF14572">
    <property type="entry name" value="Pribosyl_synth"/>
    <property type="match status" value="1"/>
</dbReference>
<organism evidence="11 12">
    <name type="scientific">Candidatus Wildermuthbacteria bacterium RIFCSPHIGHO2_02_FULL_47_17</name>
    <dbReference type="NCBI Taxonomy" id="1802452"/>
    <lineage>
        <taxon>Bacteria</taxon>
        <taxon>Candidatus Wildermuthiibacteriota</taxon>
    </lineage>
</organism>
<dbReference type="GO" id="GO:0002189">
    <property type="term" value="C:ribose phosphate diphosphokinase complex"/>
    <property type="evidence" value="ECO:0007669"/>
    <property type="project" value="TreeGrafter"/>
</dbReference>
<keyword evidence="2" id="KW-0808">Transferase</keyword>
<dbReference type="CDD" id="cd06223">
    <property type="entry name" value="PRTases_typeI"/>
    <property type="match status" value="1"/>
</dbReference>
<evidence type="ECO:0000313" key="11">
    <source>
        <dbReference type="EMBL" id="OHA68971.1"/>
    </source>
</evidence>
<dbReference type="GO" id="GO:0005524">
    <property type="term" value="F:ATP binding"/>
    <property type="evidence" value="ECO:0007669"/>
    <property type="project" value="UniProtKB-KW"/>
</dbReference>
<evidence type="ECO:0000256" key="5">
    <source>
        <dbReference type="ARBA" id="ARBA00022741"/>
    </source>
</evidence>
<dbReference type="PANTHER" id="PTHR10210:SF41">
    <property type="entry name" value="RIBOSE-PHOSPHATE PYROPHOSPHOKINASE 1, CHLOROPLASTIC"/>
    <property type="match status" value="1"/>
</dbReference>
<dbReference type="Proteomes" id="UP000179258">
    <property type="component" value="Unassembled WGS sequence"/>
</dbReference>
<keyword evidence="7" id="KW-0067">ATP-binding</keyword>
<dbReference type="Gene3D" id="3.40.50.2020">
    <property type="match status" value="2"/>
</dbReference>
<keyword evidence="8" id="KW-0460">Magnesium</keyword>
<reference evidence="11 12" key="1">
    <citation type="journal article" date="2016" name="Nat. Commun.">
        <title>Thousands of microbial genomes shed light on interconnected biogeochemical processes in an aquifer system.</title>
        <authorList>
            <person name="Anantharaman K."/>
            <person name="Brown C.T."/>
            <person name="Hug L.A."/>
            <person name="Sharon I."/>
            <person name="Castelle C.J."/>
            <person name="Probst A.J."/>
            <person name="Thomas B.C."/>
            <person name="Singh A."/>
            <person name="Wilkins M.J."/>
            <person name="Karaoz U."/>
            <person name="Brodie E.L."/>
            <person name="Williams K.H."/>
            <person name="Hubbard S.S."/>
            <person name="Banfield J.F."/>
        </authorList>
    </citation>
    <scope>NUCLEOTIDE SEQUENCE [LARGE SCALE GENOMIC DNA]</scope>
</reference>
<evidence type="ECO:0000256" key="3">
    <source>
        <dbReference type="ARBA" id="ARBA00022723"/>
    </source>
</evidence>
<dbReference type="Pfam" id="PF13793">
    <property type="entry name" value="Pribosyltran_N"/>
    <property type="match status" value="1"/>
</dbReference>
<evidence type="ECO:0000256" key="9">
    <source>
        <dbReference type="ARBA" id="ARBA00049535"/>
    </source>
</evidence>
<dbReference type="GO" id="GO:0005737">
    <property type="term" value="C:cytoplasm"/>
    <property type="evidence" value="ECO:0007669"/>
    <property type="project" value="TreeGrafter"/>
</dbReference>
<dbReference type="AlphaFoldDB" id="A0A1G2RA53"/>
<dbReference type="GO" id="GO:0004749">
    <property type="term" value="F:ribose phosphate diphosphokinase activity"/>
    <property type="evidence" value="ECO:0007669"/>
    <property type="project" value="UniProtKB-EC"/>
</dbReference>
<sequence>MELKIFSGQASRELTKKICDCLGMKPGAREFVRFSDGEFKVRFGESVRGCDIFIVQSTYPPSDNLWELRLWINAAKKASVKSGGFIHAVIPYFGWGRQDRKSESRVSVAAEEAAHMIEEAGADHVLTVDLHAAQIAEFFTIPVDHLYARPVFVEHFKRLFNLENFVVMGPDSGAAKVAESYAQRLDGRPLVFAYKMRSGTNQAKILHIVGEVEGKDVLIVDDMTDTCGTLMEAVRVLRERGASKIYAFCTHGVLSGPAISRIEQSELTRLYVTDSVPPKKYSPKIEVVSIAPLLAEAIKRSHNNQSISSLFE</sequence>
<evidence type="ECO:0000256" key="1">
    <source>
        <dbReference type="ARBA" id="ARBA00013247"/>
    </source>
</evidence>
<feature type="domain" description="Ribose-phosphate pyrophosphokinase N-terminal" evidence="10">
    <location>
        <begin position="3"/>
        <end position="121"/>
    </location>
</feature>
<evidence type="ECO:0000259" key="10">
    <source>
        <dbReference type="Pfam" id="PF13793"/>
    </source>
</evidence>
<dbReference type="NCBIfam" id="NF002320">
    <property type="entry name" value="PRK01259.1"/>
    <property type="match status" value="1"/>
</dbReference>
<dbReference type="PANTHER" id="PTHR10210">
    <property type="entry name" value="RIBOSE-PHOSPHATE DIPHOSPHOKINASE FAMILY MEMBER"/>
    <property type="match status" value="1"/>
</dbReference>
<evidence type="ECO:0000256" key="6">
    <source>
        <dbReference type="ARBA" id="ARBA00022777"/>
    </source>
</evidence>
<dbReference type="SMART" id="SM01400">
    <property type="entry name" value="Pribosyltran_N"/>
    <property type="match status" value="1"/>
</dbReference>
<dbReference type="GO" id="GO:0016301">
    <property type="term" value="F:kinase activity"/>
    <property type="evidence" value="ECO:0007669"/>
    <property type="project" value="UniProtKB-KW"/>
</dbReference>
<comment type="catalytic activity">
    <reaction evidence="9">
        <text>D-ribose 5-phosphate + ATP = 5-phospho-alpha-D-ribose 1-diphosphate + AMP + H(+)</text>
        <dbReference type="Rhea" id="RHEA:15609"/>
        <dbReference type="ChEBI" id="CHEBI:15378"/>
        <dbReference type="ChEBI" id="CHEBI:30616"/>
        <dbReference type="ChEBI" id="CHEBI:58017"/>
        <dbReference type="ChEBI" id="CHEBI:78346"/>
        <dbReference type="ChEBI" id="CHEBI:456215"/>
        <dbReference type="EC" id="2.7.6.1"/>
    </reaction>
</comment>
<evidence type="ECO:0000256" key="8">
    <source>
        <dbReference type="ARBA" id="ARBA00022842"/>
    </source>
</evidence>
<comment type="caution">
    <text evidence="11">The sequence shown here is derived from an EMBL/GenBank/DDBJ whole genome shotgun (WGS) entry which is preliminary data.</text>
</comment>
<dbReference type="EC" id="2.7.6.1" evidence="1"/>
<keyword evidence="6" id="KW-0418">Kinase</keyword>
<evidence type="ECO:0000313" key="12">
    <source>
        <dbReference type="Proteomes" id="UP000179258"/>
    </source>
</evidence>
<evidence type="ECO:0000256" key="2">
    <source>
        <dbReference type="ARBA" id="ARBA00022679"/>
    </source>
</evidence>
<dbReference type="GO" id="GO:0000287">
    <property type="term" value="F:magnesium ion binding"/>
    <property type="evidence" value="ECO:0007669"/>
    <property type="project" value="InterPro"/>
</dbReference>
<protein>
    <recommendedName>
        <fullName evidence="1">ribose-phosphate diphosphokinase</fullName>
        <ecNumber evidence="1">2.7.6.1</ecNumber>
    </recommendedName>
</protein>
<dbReference type="InterPro" id="IPR029099">
    <property type="entry name" value="Pribosyltran_N"/>
</dbReference>
<dbReference type="InterPro" id="IPR005946">
    <property type="entry name" value="Rib-P_diPkinase"/>
</dbReference>
<dbReference type="EMBL" id="MHTX01000003">
    <property type="protein sequence ID" value="OHA68971.1"/>
    <property type="molecule type" value="Genomic_DNA"/>
</dbReference>
<dbReference type="GO" id="GO:0006164">
    <property type="term" value="P:purine nucleotide biosynthetic process"/>
    <property type="evidence" value="ECO:0007669"/>
    <property type="project" value="TreeGrafter"/>
</dbReference>
<keyword evidence="5" id="KW-0547">Nucleotide-binding</keyword>
<dbReference type="NCBIfam" id="TIGR01251">
    <property type="entry name" value="ribP_PPkin"/>
    <property type="match status" value="1"/>
</dbReference>
<accession>A0A1G2RA53</accession>
<keyword evidence="3" id="KW-0479">Metal-binding</keyword>
<dbReference type="InterPro" id="IPR000836">
    <property type="entry name" value="PRTase_dom"/>
</dbReference>
<dbReference type="SUPFAM" id="SSF53271">
    <property type="entry name" value="PRTase-like"/>
    <property type="match status" value="1"/>
</dbReference>
<proteinExistence type="predicted"/>
<name>A0A1G2RA53_9BACT</name>
<gene>
    <name evidence="11" type="ORF">A3D59_00850</name>
</gene>
<dbReference type="FunFam" id="3.40.50.2020:FF:000007">
    <property type="entry name" value="Ribose-phosphate pyrophosphokinase"/>
    <property type="match status" value="1"/>
</dbReference>
<keyword evidence="4" id="KW-0545">Nucleotide biosynthesis</keyword>
<evidence type="ECO:0000256" key="4">
    <source>
        <dbReference type="ARBA" id="ARBA00022727"/>
    </source>
</evidence>
<evidence type="ECO:0000256" key="7">
    <source>
        <dbReference type="ARBA" id="ARBA00022840"/>
    </source>
</evidence>
<dbReference type="InterPro" id="IPR029057">
    <property type="entry name" value="PRTase-like"/>
</dbReference>